<dbReference type="EC" id="7.-.-.-" evidence="8"/>
<feature type="binding site" evidence="8">
    <location>
        <position position="384"/>
    </location>
    <ligand>
        <name>[4Fe-4S] cluster</name>
        <dbReference type="ChEBI" id="CHEBI:49883"/>
        <label>1</label>
    </ligand>
</feature>
<reference evidence="12" key="1">
    <citation type="submission" date="2017-01" db="EMBL/GenBank/DDBJ databases">
        <authorList>
            <person name="Varghese N."/>
            <person name="Submissions S."/>
        </authorList>
    </citation>
    <scope>NUCLEOTIDE SEQUENCE [LARGE SCALE GENOMIC DNA]</scope>
    <source>
        <strain evidence="12">DSM 19945</strain>
    </source>
</reference>
<comment type="function">
    <text evidence="8">Part of a membrane-bound complex that couples electron transfer with translocation of ions across the membrane.</text>
</comment>
<keyword evidence="8" id="KW-0997">Cell inner membrane</keyword>
<feature type="binding site" evidence="8">
    <location>
        <position position="426"/>
    </location>
    <ligand>
        <name>[4Fe-4S] cluster</name>
        <dbReference type="ChEBI" id="CHEBI:49883"/>
        <label>2</label>
    </ligand>
</feature>
<evidence type="ECO:0000256" key="3">
    <source>
        <dbReference type="ARBA" id="ARBA00022723"/>
    </source>
</evidence>
<dbReference type="NCBIfam" id="NF003454">
    <property type="entry name" value="PRK05035.1"/>
    <property type="match status" value="1"/>
</dbReference>
<feature type="binding site" evidence="8">
    <location>
        <position position="423"/>
    </location>
    <ligand>
        <name>[4Fe-4S] cluster</name>
        <dbReference type="ChEBI" id="CHEBI:49883"/>
        <label>2</label>
    </ligand>
</feature>
<comment type="cofactor">
    <cofactor evidence="8">
        <name>[4Fe-4S] cluster</name>
        <dbReference type="ChEBI" id="CHEBI:49883"/>
    </cofactor>
    <text evidence="8">Binds 2 [4Fe-4S] clusters per subunit.</text>
</comment>
<keyword evidence="1 8" id="KW-0813">Transport</keyword>
<evidence type="ECO:0000256" key="6">
    <source>
        <dbReference type="ARBA" id="ARBA00023004"/>
    </source>
</evidence>
<comment type="subunit">
    <text evidence="8">The complex is composed of six subunits: RnfA, RnfB, RnfC, RnfD, RnfE and RnfG.</text>
</comment>
<dbReference type="AlphaFoldDB" id="A0A1N7J8N4"/>
<dbReference type="InterPro" id="IPR019554">
    <property type="entry name" value="Soluble_ligand-bd"/>
</dbReference>
<dbReference type="GO" id="GO:0005886">
    <property type="term" value="C:plasma membrane"/>
    <property type="evidence" value="ECO:0007669"/>
    <property type="project" value="UniProtKB-SubCell"/>
</dbReference>
<evidence type="ECO:0000313" key="11">
    <source>
        <dbReference type="EMBL" id="SIS45679.1"/>
    </source>
</evidence>
<feature type="binding site" evidence="8">
    <location>
        <position position="420"/>
    </location>
    <ligand>
        <name>[4Fe-4S] cluster</name>
        <dbReference type="ChEBI" id="CHEBI:49883"/>
        <label>2</label>
    </ligand>
</feature>
<evidence type="ECO:0000256" key="1">
    <source>
        <dbReference type="ARBA" id="ARBA00022448"/>
    </source>
</evidence>
<evidence type="ECO:0000256" key="7">
    <source>
        <dbReference type="ARBA" id="ARBA00023014"/>
    </source>
</evidence>
<feature type="binding site" evidence="8">
    <location>
        <position position="381"/>
    </location>
    <ligand>
        <name>[4Fe-4S] cluster</name>
        <dbReference type="ChEBI" id="CHEBI:49883"/>
        <label>1</label>
    </ligand>
</feature>
<dbReference type="Pfam" id="PF01512">
    <property type="entry name" value="Complex1_51K"/>
    <property type="match status" value="1"/>
</dbReference>
<feature type="binding site" evidence="8">
    <location>
        <position position="387"/>
    </location>
    <ligand>
        <name>[4Fe-4S] cluster</name>
        <dbReference type="ChEBI" id="CHEBI:49883"/>
        <label>1</label>
    </ligand>
</feature>
<keyword evidence="12" id="KW-1185">Reference proteome</keyword>
<dbReference type="Gene3D" id="3.10.20.600">
    <property type="match status" value="1"/>
</dbReference>
<comment type="similarity">
    <text evidence="8">Belongs to the 4Fe4S bacterial-type ferredoxin family. RnfC subfamily.</text>
</comment>
<keyword evidence="8" id="KW-1278">Translocase</keyword>
<dbReference type="InterPro" id="IPR026902">
    <property type="entry name" value="RnfC_N"/>
</dbReference>
<keyword evidence="4 8" id="KW-0677">Repeat</keyword>
<dbReference type="Pfam" id="PF13237">
    <property type="entry name" value="Fer4_10"/>
    <property type="match status" value="1"/>
</dbReference>
<keyword evidence="6 8" id="KW-0408">Iron</keyword>
<dbReference type="GO" id="GO:0051539">
    <property type="term" value="F:4 iron, 4 sulfur cluster binding"/>
    <property type="evidence" value="ECO:0007669"/>
    <property type="project" value="UniProtKB-KW"/>
</dbReference>
<dbReference type="InterPro" id="IPR037225">
    <property type="entry name" value="Nuo51_FMN-bd_sf"/>
</dbReference>
<keyword evidence="2 8" id="KW-0004">4Fe-4S</keyword>
<proteinExistence type="inferred from homology"/>
<evidence type="ECO:0000256" key="8">
    <source>
        <dbReference type="HAMAP-Rule" id="MF_00461"/>
    </source>
</evidence>
<feature type="region of interest" description="Disordered" evidence="9">
    <location>
        <begin position="485"/>
        <end position="520"/>
    </location>
</feature>
<dbReference type="Proteomes" id="UP000186221">
    <property type="component" value="Unassembled WGS sequence"/>
</dbReference>
<dbReference type="Pfam" id="PF10531">
    <property type="entry name" value="SLBB"/>
    <property type="match status" value="1"/>
</dbReference>
<feature type="compositionally biased region" description="Basic and acidic residues" evidence="9">
    <location>
        <begin position="485"/>
        <end position="501"/>
    </location>
</feature>
<dbReference type="HAMAP" id="MF_00461">
    <property type="entry name" value="RsxC_RnfC"/>
    <property type="match status" value="1"/>
</dbReference>
<protein>
    <recommendedName>
        <fullName evidence="8">Ion-translocating oxidoreductase complex subunit C</fullName>
        <ecNumber evidence="8">7.-.-.-</ecNumber>
    </recommendedName>
    <alternativeName>
        <fullName evidence="8">Rnf electron transport complex subunit C</fullName>
    </alternativeName>
</protein>
<evidence type="ECO:0000259" key="10">
    <source>
        <dbReference type="PROSITE" id="PS51379"/>
    </source>
</evidence>
<keyword evidence="5 8" id="KW-0249">Electron transport</keyword>
<dbReference type="SUPFAM" id="SSF142019">
    <property type="entry name" value="Nqo1 FMN-binding domain-like"/>
    <property type="match status" value="1"/>
</dbReference>
<dbReference type="InterPro" id="IPR017900">
    <property type="entry name" value="4Fe4S_Fe_S_CS"/>
</dbReference>
<dbReference type="PANTHER" id="PTHR43034:SF2">
    <property type="entry name" value="ION-TRANSLOCATING OXIDOREDUCTASE COMPLEX SUBUNIT C"/>
    <property type="match status" value="1"/>
</dbReference>
<dbReference type="Gene3D" id="3.40.50.11540">
    <property type="entry name" value="NADH-ubiquinone oxidoreductase 51kDa subunit"/>
    <property type="match status" value="1"/>
</dbReference>
<dbReference type="PROSITE" id="PS51379">
    <property type="entry name" value="4FE4S_FER_2"/>
    <property type="match status" value="2"/>
</dbReference>
<evidence type="ECO:0000256" key="4">
    <source>
        <dbReference type="ARBA" id="ARBA00022737"/>
    </source>
</evidence>
<dbReference type="GO" id="GO:0022900">
    <property type="term" value="P:electron transport chain"/>
    <property type="evidence" value="ECO:0007669"/>
    <property type="project" value="UniProtKB-UniRule"/>
</dbReference>
<feature type="binding site" evidence="8">
    <location>
        <position position="391"/>
    </location>
    <ligand>
        <name>[4Fe-4S] cluster</name>
        <dbReference type="ChEBI" id="CHEBI:49883"/>
        <label>2</label>
    </ligand>
</feature>
<dbReference type="GO" id="GO:0046872">
    <property type="term" value="F:metal ion binding"/>
    <property type="evidence" value="ECO:0007669"/>
    <property type="project" value="UniProtKB-KW"/>
</dbReference>
<dbReference type="PANTHER" id="PTHR43034">
    <property type="entry name" value="ION-TRANSLOCATING OXIDOREDUCTASE COMPLEX SUBUNIT C"/>
    <property type="match status" value="1"/>
</dbReference>
<dbReference type="RefSeq" id="WP_076483401.1">
    <property type="nucleotide sequence ID" value="NZ_FTOG01000001.1"/>
</dbReference>
<accession>A0A1N7J8N4</accession>
<name>A0A1N7J8N4_9RHOB</name>
<evidence type="ECO:0000313" key="12">
    <source>
        <dbReference type="Proteomes" id="UP000186221"/>
    </source>
</evidence>
<dbReference type="InterPro" id="IPR017896">
    <property type="entry name" value="4Fe4S_Fe-S-bd"/>
</dbReference>
<dbReference type="NCBIfam" id="TIGR01945">
    <property type="entry name" value="rnfC"/>
    <property type="match status" value="1"/>
</dbReference>
<dbReference type="STRING" id="453582.SAMN05421580_101469"/>
<organism evidence="11 12">
    <name type="scientific">Rhodobacter aestuarii</name>
    <dbReference type="NCBI Taxonomy" id="453582"/>
    <lineage>
        <taxon>Bacteria</taxon>
        <taxon>Pseudomonadati</taxon>
        <taxon>Pseudomonadota</taxon>
        <taxon>Alphaproteobacteria</taxon>
        <taxon>Rhodobacterales</taxon>
        <taxon>Rhodobacter group</taxon>
        <taxon>Rhodobacter</taxon>
    </lineage>
</organism>
<evidence type="ECO:0000256" key="5">
    <source>
        <dbReference type="ARBA" id="ARBA00022982"/>
    </source>
</evidence>
<sequence>MSLLPSLSTLLHPSQFFSFKGVHPDPRKYLSSESEIEVMPVPTLIRLPLQQHIGAEAEPIVARDDYVLKGQLVAKARGPVSANIHAPTSGRVIAVGHFIAPHPSGLPVPTITIRPDGEDKWGPRLPRMRPEDATPEEISAQVAEAGIVGMGGATFPSAVKLNLRAKYDLHTLIINGAECEPYLTCDDRLMRERAEEIADGIGIMGRALGVKNIIVAIESNKPQAIDVMSRYNRALDYVFQVKVVPTQYPMGSEKHLVRILTGKETPARALTADLGVVVHNVATAHAVHNAVRYGEPLISRIVTVSGRAAKRPANVKVLIGTPVSEVINHCGGFAEEPDRLLLGGPMMGQPIHNRRVPIVKGANGILALSKAETPGSDVMPCIRCGRCVQSCPVGLTPFEMNARIQADDLDGAAKIGLMDCLTCGCCAYTCPGNIPLVQTFHFAKGKLAEKQSRKHQAEETKRLAEARKAREEAIAEAKRQMMLKRKAEMEAKKKAAAEKAAAEAAAAEPMAQQTQGEANS</sequence>
<gene>
    <name evidence="8" type="primary">rnfC</name>
    <name evidence="11" type="ORF">SAMN05421580_101469</name>
</gene>
<dbReference type="GO" id="GO:0009055">
    <property type="term" value="F:electron transfer activity"/>
    <property type="evidence" value="ECO:0007669"/>
    <property type="project" value="InterPro"/>
</dbReference>
<comment type="subcellular location">
    <subcellularLocation>
        <location evidence="8">Cell inner membrane</location>
        <topology evidence="8">Peripheral membrane protein</topology>
    </subcellularLocation>
</comment>
<feature type="binding site" evidence="8">
    <location>
        <position position="430"/>
    </location>
    <ligand>
        <name>[4Fe-4S] cluster</name>
        <dbReference type="ChEBI" id="CHEBI:49883"/>
        <label>1</label>
    </ligand>
</feature>
<dbReference type="PROSITE" id="PS00198">
    <property type="entry name" value="4FE4S_FER_1"/>
    <property type="match status" value="2"/>
</dbReference>
<dbReference type="InterPro" id="IPR010208">
    <property type="entry name" value="Ion_transpt_RnfC/RsxC"/>
</dbReference>
<dbReference type="OrthoDB" id="9767754at2"/>
<dbReference type="InterPro" id="IPR011538">
    <property type="entry name" value="Nuo51_FMN-bd"/>
</dbReference>
<keyword evidence="8" id="KW-0472">Membrane</keyword>
<keyword evidence="3 8" id="KW-0479">Metal-binding</keyword>
<keyword evidence="8" id="KW-1003">Cell membrane</keyword>
<evidence type="ECO:0000256" key="9">
    <source>
        <dbReference type="SAM" id="MobiDB-lite"/>
    </source>
</evidence>
<dbReference type="SUPFAM" id="SSF46548">
    <property type="entry name" value="alpha-helical ferredoxin"/>
    <property type="match status" value="1"/>
</dbReference>
<dbReference type="EMBL" id="FTOG01000001">
    <property type="protein sequence ID" value="SIS45679.1"/>
    <property type="molecule type" value="Genomic_DNA"/>
</dbReference>
<feature type="domain" description="4Fe-4S ferredoxin-type" evidence="10">
    <location>
        <begin position="411"/>
        <end position="439"/>
    </location>
</feature>
<feature type="domain" description="4Fe-4S ferredoxin-type" evidence="10">
    <location>
        <begin position="372"/>
        <end position="401"/>
    </location>
</feature>
<dbReference type="Gene3D" id="3.30.70.20">
    <property type="match status" value="1"/>
</dbReference>
<evidence type="ECO:0000256" key="2">
    <source>
        <dbReference type="ARBA" id="ARBA00022485"/>
    </source>
</evidence>
<dbReference type="Pfam" id="PF13375">
    <property type="entry name" value="RnfC_N"/>
    <property type="match status" value="1"/>
</dbReference>
<feature type="compositionally biased region" description="Polar residues" evidence="9">
    <location>
        <begin position="511"/>
        <end position="520"/>
    </location>
</feature>
<keyword evidence="7 8" id="KW-0411">Iron-sulfur</keyword>